<dbReference type="OrthoDB" id="9804695at2"/>
<dbReference type="STRING" id="1715691.TA5113_01141"/>
<feature type="domain" description="CoA-binding" evidence="1">
    <location>
        <begin position="12"/>
        <end position="109"/>
    </location>
</feature>
<dbReference type="Proteomes" id="UP000051184">
    <property type="component" value="Unassembled WGS sequence"/>
</dbReference>
<dbReference type="InterPro" id="IPR036291">
    <property type="entry name" value="NAD(P)-bd_dom_sf"/>
</dbReference>
<dbReference type="SUPFAM" id="SSF51735">
    <property type="entry name" value="NAD(P)-binding Rossmann-fold domains"/>
    <property type="match status" value="1"/>
</dbReference>
<proteinExistence type="predicted"/>
<dbReference type="InterPro" id="IPR003781">
    <property type="entry name" value="CoA-bd"/>
</dbReference>
<keyword evidence="3" id="KW-1185">Reference proteome</keyword>
<dbReference type="Gene3D" id="3.40.50.720">
    <property type="entry name" value="NAD(P)-binding Rossmann-like Domain"/>
    <property type="match status" value="1"/>
</dbReference>
<accession>A0A0P1ISF6</accession>
<sequence length="142" mass="15746">MTEPDDATVNEVFERTKTIAVVGFSMNPARPSHYVAAFLFEQGYRVIPVNPGHAGKEMFGTTIRASLADIDEPVDMVDVFRRSDAVMEVLEDALANLDGLQTFWTQLGVFNEEARQMAEAAGLTVIMNRCPKIEIPRLGRLS</sequence>
<reference evidence="3" key="1">
    <citation type="submission" date="2015-09" db="EMBL/GenBank/DDBJ databases">
        <authorList>
            <person name="Rodrigo-Torres Lidia"/>
            <person name="Arahal R.David."/>
        </authorList>
    </citation>
    <scope>NUCLEOTIDE SEQUENCE [LARGE SCALE GENOMIC DNA]</scope>
    <source>
        <strain evidence="3">CECT 5114</strain>
    </source>
</reference>
<evidence type="ECO:0000313" key="3">
    <source>
        <dbReference type="Proteomes" id="UP000051184"/>
    </source>
</evidence>
<dbReference type="SMART" id="SM00881">
    <property type="entry name" value="CoA_binding"/>
    <property type="match status" value="1"/>
</dbReference>
<dbReference type="PANTHER" id="PTHR33303">
    <property type="entry name" value="CYTOPLASMIC PROTEIN-RELATED"/>
    <property type="match status" value="1"/>
</dbReference>
<evidence type="ECO:0000313" key="2">
    <source>
        <dbReference type="EMBL" id="CUK26502.1"/>
    </source>
</evidence>
<dbReference type="AlphaFoldDB" id="A0A0P1ISF6"/>
<dbReference type="PANTHER" id="PTHR33303:SF2">
    <property type="entry name" value="COA-BINDING DOMAIN-CONTAINING PROTEIN"/>
    <property type="match status" value="1"/>
</dbReference>
<evidence type="ECO:0000259" key="1">
    <source>
        <dbReference type="SMART" id="SM00881"/>
    </source>
</evidence>
<dbReference type="Pfam" id="PF13380">
    <property type="entry name" value="CoA_binding_2"/>
    <property type="match status" value="1"/>
</dbReference>
<organism evidence="2 3">
    <name type="scientific">Cognatishimia activa</name>
    <dbReference type="NCBI Taxonomy" id="1715691"/>
    <lineage>
        <taxon>Bacteria</taxon>
        <taxon>Pseudomonadati</taxon>
        <taxon>Pseudomonadota</taxon>
        <taxon>Alphaproteobacteria</taxon>
        <taxon>Rhodobacterales</taxon>
        <taxon>Paracoccaceae</taxon>
        <taxon>Cognatishimia</taxon>
    </lineage>
</organism>
<dbReference type="RefSeq" id="WP_058315383.1">
    <property type="nucleotide sequence ID" value="NZ_CYTO01000009.1"/>
</dbReference>
<gene>
    <name evidence="2" type="ORF">TA5114_02314</name>
</gene>
<protein>
    <recommendedName>
        <fullName evidence="1">CoA-binding domain-containing protein</fullName>
    </recommendedName>
</protein>
<dbReference type="EMBL" id="CYUE01000020">
    <property type="protein sequence ID" value="CUK26502.1"/>
    <property type="molecule type" value="Genomic_DNA"/>
</dbReference>
<name>A0A0P1ISF6_9RHOB</name>